<accession>A0A9W8I6D0</accession>
<dbReference type="PANTHER" id="PTHR31778:SF2">
    <property type="entry name" value="BUD SITE SELECTION PROTEIN RAX2"/>
    <property type="match status" value="1"/>
</dbReference>
<keyword evidence="1 2" id="KW-0728">SH3 domain</keyword>
<dbReference type="CDD" id="cd00174">
    <property type="entry name" value="SH3"/>
    <property type="match status" value="1"/>
</dbReference>
<feature type="region of interest" description="Disordered" evidence="3">
    <location>
        <begin position="317"/>
        <end position="352"/>
    </location>
</feature>
<dbReference type="Pfam" id="PF00018">
    <property type="entry name" value="SH3_1"/>
    <property type="match status" value="1"/>
</dbReference>
<evidence type="ECO:0000259" key="5">
    <source>
        <dbReference type="PROSITE" id="PS50002"/>
    </source>
</evidence>
<sequence length="491" mass="50853">MSGDLYLPSGRRASNAFFYNDEWAPFLSTVQDSGSPGFISSVFFEIPPTNVYQRQRLSVALVILIAIAIALGITFLIVLIGLVYIYLRNRREAAATASAASAALAATTGGAGTTKGLMNPTLIGGAAAAAAGGGLLAAGARHGDQYRSIAPTRDTRGNNALTGEQVSFDNIAPSTGRLNSGSPTALAGFAAAAAGRQAAVSSETYVHDDDKKGNAKYDDTNESLDSIFKSAAAEAEAEAESEARERAASTGSLGADVAAAGGAAAAAAAAYKMPIPRHYDGGRDAAAAGDLSDTSRSSMYRPDSTNPFEQRMALRESQGDFPPAGPFGNGDDGVGHIPMPSPHPMQAEHATAAALAGASAGMGLAGMAAKTGTKDNRRRSESASTRDTEGAFLASRPSGDSSVGGSSTNLPIRDSLKQYPVSYAKFTFSSRETGELGFRAGERVFVIDQSDEIWWMGIVDHGPNQPLEQGVFPATYVSSDPPKSTDWSELM</sequence>
<evidence type="ECO:0000313" key="7">
    <source>
        <dbReference type="Proteomes" id="UP001140094"/>
    </source>
</evidence>
<dbReference type="PANTHER" id="PTHR31778">
    <property type="entry name" value="BUD SITE SELECTION PROTEIN RAX2"/>
    <property type="match status" value="1"/>
</dbReference>
<dbReference type="SMART" id="SM00326">
    <property type="entry name" value="SH3"/>
    <property type="match status" value="1"/>
</dbReference>
<evidence type="ECO:0000256" key="1">
    <source>
        <dbReference type="ARBA" id="ARBA00022443"/>
    </source>
</evidence>
<feature type="region of interest" description="Disordered" evidence="3">
    <location>
        <begin position="284"/>
        <end position="305"/>
    </location>
</feature>
<keyword evidence="7" id="KW-1185">Reference proteome</keyword>
<feature type="compositionally biased region" description="Basic and acidic residues" evidence="3">
    <location>
        <begin position="372"/>
        <end position="389"/>
    </location>
</feature>
<feature type="compositionally biased region" description="Polar residues" evidence="3">
    <location>
        <begin position="398"/>
        <end position="409"/>
    </location>
</feature>
<dbReference type="Proteomes" id="UP001140094">
    <property type="component" value="Unassembled WGS sequence"/>
</dbReference>
<proteinExistence type="predicted"/>
<evidence type="ECO:0000256" key="2">
    <source>
        <dbReference type="PROSITE-ProRule" id="PRU00192"/>
    </source>
</evidence>
<dbReference type="PROSITE" id="PS50002">
    <property type="entry name" value="SH3"/>
    <property type="match status" value="1"/>
</dbReference>
<dbReference type="GO" id="GO:1902929">
    <property type="term" value="C:plasma membrane of growing cell tip"/>
    <property type="evidence" value="ECO:0007669"/>
    <property type="project" value="TreeGrafter"/>
</dbReference>
<dbReference type="Gene3D" id="2.30.30.40">
    <property type="entry name" value="SH3 Domains"/>
    <property type="match status" value="1"/>
</dbReference>
<feature type="region of interest" description="Disordered" evidence="3">
    <location>
        <begin position="368"/>
        <end position="409"/>
    </location>
</feature>
<dbReference type="EMBL" id="JANBUO010000089">
    <property type="protein sequence ID" value="KAJ2807724.1"/>
    <property type="molecule type" value="Genomic_DNA"/>
</dbReference>
<protein>
    <recommendedName>
        <fullName evidence="5">SH3 domain-containing protein</fullName>
    </recommendedName>
</protein>
<gene>
    <name evidence="6" type="ORF">H4R20_001157</name>
</gene>
<feature type="transmembrane region" description="Helical" evidence="4">
    <location>
        <begin position="59"/>
        <end position="87"/>
    </location>
</feature>
<dbReference type="AlphaFoldDB" id="A0A9W8I6D0"/>
<dbReference type="InterPro" id="IPR001452">
    <property type="entry name" value="SH3_domain"/>
</dbReference>
<evidence type="ECO:0000256" key="4">
    <source>
        <dbReference type="SAM" id="Phobius"/>
    </source>
</evidence>
<feature type="compositionally biased region" description="Polar residues" evidence="3">
    <location>
        <begin position="292"/>
        <end position="305"/>
    </location>
</feature>
<keyword evidence="4" id="KW-1133">Transmembrane helix</keyword>
<dbReference type="OrthoDB" id="10255964at2759"/>
<organism evidence="6 7">
    <name type="scientific">Coemansia guatemalensis</name>
    <dbReference type="NCBI Taxonomy" id="2761395"/>
    <lineage>
        <taxon>Eukaryota</taxon>
        <taxon>Fungi</taxon>
        <taxon>Fungi incertae sedis</taxon>
        <taxon>Zoopagomycota</taxon>
        <taxon>Kickxellomycotina</taxon>
        <taxon>Kickxellomycetes</taxon>
        <taxon>Kickxellales</taxon>
        <taxon>Kickxellaceae</taxon>
        <taxon>Coemansia</taxon>
    </lineage>
</organism>
<keyword evidence="4" id="KW-0812">Transmembrane</keyword>
<evidence type="ECO:0000256" key="3">
    <source>
        <dbReference type="SAM" id="MobiDB-lite"/>
    </source>
</evidence>
<evidence type="ECO:0000313" key="6">
    <source>
        <dbReference type="EMBL" id="KAJ2807724.1"/>
    </source>
</evidence>
<name>A0A9W8I6D0_9FUNG</name>
<feature type="domain" description="SH3" evidence="5">
    <location>
        <begin position="417"/>
        <end position="482"/>
    </location>
</feature>
<dbReference type="SUPFAM" id="SSF50044">
    <property type="entry name" value="SH3-domain"/>
    <property type="match status" value="1"/>
</dbReference>
<dbReference type="InterPro" id="IPR036028">
    <property type="entry name" value="SH3-like_dom_sf"/>
</dbReference>
<reference evidence="6" key="1">
    <citation type="submission" date="2022-07" db="EMBL/GenBank/DDBJ databases">
        <title>Phylogenomic reconstructions and comparative analyses of Kickxellomycotina fungi.</title>
        <authorList>
            <person name="Reynolds N.K."/>
            <person name="Stajich J.E."/>
            <person name="Barry K."/>
            <person name="Grigoriev I.V."/>
            <person name="Crous P."/>
            <person name="Smith M.E."/>
        </authorList>
    </citation>
    <scope>NUCLEOTIDE SEQUENCE</scope>
    <source>
        <strain evidence="6">NRRL 1565</strain>
    </source>
</reference>
<keyword evidence="4" id="KW-0472">Membrane</keyword>
<comment type="caution">
    <text evidence="6">The sequence shown here is derived from an EMBL/GenBank/DDBJ whole genome shotgun (WGS) entry which is preliminary data.</text>
</comment>